<dbReference type="EMBL" id="JAGFNZ010000004">
    <property type="protein sequence ID" value="MBW7573243.1"/>
    <property type="molecule type" value="Genomic_DNA"/>
</dbReference>
<comment type="caution">
    <text evidence="2">The sequence shown here is derived from an EMBL/GenBank/DDBJ whole genome shotgun (WGS) entry which is preliminary data.</text>
</comment>
<dbReference type="Pfam" id="PF07441">
    <property type="entry name" value="BofA"/>
    <property type="match status" value="1"/>
</dbReference>
<keyword evidence="1" id="KW-0812">Transmembrane</keyword>
<proteinExistence type="predicted"/>
<keyword evidence="1" id="KW-1133">Transmembrane helix</keyword>
<dbReference type="InterPro" id="IPR010001">
    <property type="entry name" value="BofA"/>
</dbReference>
<evidence type="ECO:0000313" key="3">
    <source>
        <dbReference type="Proteomes" id="UP000719942"/>
    </source>
</evidence>
<gene>
    <name evidence="2" type="ORF">J5W02_10515</name>
</gene>
<organism evidence="2 3">
    <name type="scientific">Caproiciproducens faecalis</name>
    <dbReference type="NCBI Taxonomy" id="2820301"/>
    <lineage>
        <taxon>Bacteria</taxon>
        <taxon>Bacillati</taxon>
        <taxon>Bacillota</taxon>
        <taxon>Clostridia</taxon>
        <taxon>Eubacteriales</taxon>
        <taxon>Acutalibacteraceae</taxon>
        <taxon>Caproiciproducens</taxon>
    </lineage>
</organism>
<feature type="transmembrane region" description="Helical" evidence="1">
    <location>
        <begin position="6"/>
        <end position="26"/>
    </location>
</feature>
<dbReference type="Proteomes" id="UP000719942">
    <property type="component" value="Unassembled WGS sequence"/>
</dbReference>
<accession>A0ABS7DPP1</accession>
<evidence type="ECO:0000313" key="2">
    <source>
        <dbReference type="EMBL" id="MBW7573243.1"/>
    </source>
</evidence>
<feature type="transmembrane region" description="Helical" evidence="1">
    <location>
        <begin position="33"/>
        <end position="53"/>
    </location>
</feature>
<reference evidence="2 3" key="1">
    <citation type="submission" date="2021-03" db="EMBL/GenBank/DDBJ databases">
        <title>Caproiciproducens sp. nov. isolated from feces of cow.</title>
        <authorList>
            <person name="Choi J.-Y."/>
        </authorList>
    </citation>
    <scope>NUCLEOTIDE SEQUENCE [LARGE SCALE GENOMIC DNA]</scope>
    <source>
        <strain evidence="2 3">AGMB10547</strain>
    </source>
</reference>
<keyword evidence="1" id="KW-0472">Membrane</keyword>
<name>A0ABS7DPP1_9FIRM</name>
<feature type="transmembrane region" description="Helical" evidence="1">
    <location>
        <begin position="65"/>
        <end position="86"/>
    </location>
</feature>
<evidence type="ECO:0000256" key="1">
    <source>
        <dbReference type="SAM" id="Phobius"/>
    </source>
</evidence>
<keyword evidence="3" id="KW-1185">Reference proteome</keyword>
<protein>
    <submittedName>
        <fullName evidence="2">Pro-sigmaK processing inhibitor BofA family protein</fullName>
    </submittedName>
</protein>
<sequence length="87" mass="8892">MPNLILLLSLCGVFALLVVIQIIVRAKKPVQRALGGVIMGLCALAAVNLTGFFTGVSLPLSPLTIGVSGAAGIPGVTMLLLLNLIIK</sequence>